<accession>A0AAW8R0D8</accession>
<keyword evidence="6 8" id="KW-0472">Membrane</keyword>
<feature type="transmembrane region" description="Helical" evidence="8">
    <location>
        <begin position="9"/>
        <end position="30"/>
    </location>
</feature>
<evidence type="ECO:0000256" key="3">
    <source>
        <dbReference type="ARBA" id="ARBA00022475"/>
    </source>
</evidence>
<evidence type="ECO:0000256" key="5">
    <source>
        <dbReference type="ARBA" id="ARBA00022989"/>
    </source>
</evidence>
<evidence type="ECO:0000256" key="6">
    <source>
        <dbReference type="ARBA" id="ARBA00023136"/>
    </source>
</evidence>
<evidence type="ECO:0000256" key="8">
    <source>
        <dbReference type="RuleBase" id="RU363032"/>
    </source>
</evidence>
<comment type="similarity">
    <text evidence="7">Belongs to the binding-protein-dependent transport system permease family. OppBC subfamily.</text>
</comment>
<evidence type="ECO:0000256" key="7">
    <source>
        <dbReference type="ARBA" id="ARBA00024202"/>
    </source>
</evidence>
<comment type="subcellular location">
    <subcellularLocation>
        <location evidence="1 8">Cell membrane</location>
        <topology evidence="1 8">Multi-pass membrane protein</topology>
    </subcellularLocation>
</comment>
<organism evidence="10 11">
    <name type="scientific">Brumicola blandensis</name>
    <dbReference type="NCBI Taxonomy" id="3075611"/>
    <lineage>
        <taxon>Bacteria</taxon>
        <taxon>Pseudomonadati</taxon>
        <taxon>Pseudomonadota</taxon>
        <taxon>Gammaproteobacteria</taxon>
        <taxon>Alteromonadales</taxon>
        <taxon>Alteromonadaceae</taxon>
        <taxon>Brumicola</taxon>
    </lineage>
</organism>
<keyword evidence="11" id="KW-1185">Reference proteome</keyword>
<dbReference type="GO" id="GO:0071916">
    <property type="term" value="F:dipeptide transmembrane transporter activity"/>
    <property type="evidence" value="ECO:0007669"/>
    <property type="project" value="TreeGrafter"/>
</dbReference>
<evidence type="ECO:0000313" key="10">
    <source>
        <dbReference type="EMBL" id="MDT0582888.1"/>
    </source>
</evidence>
<evidence type="ECO:0000256" key="4">
    <source>
        <dbReference type="ARBA" id="ARBA00022692"/>
    </source>
</evidence>
<feature type="transmembrane region" description="Helical" evidence="8">
    <location>
        <begin position="305"/>
        <end position="327"/>
    </location>
</feature>
<dbReference type="CDD" id="cd06261">
    <property type="entry name" value="TM_PBP2"/>
    <property type="match status" value="1"/>
</dbReference>
<evidence type="ECO:0000259" key="9">
    <source>
        <dbReference type="PROSITE" id="PS50928"/>
    </source>
</evidence>
<evidence type="ECO:0000256" key="2">
    <source>
        <dbReference type="ARBA" id="ARBA00022448"/>
    </source>
</evidence>
<dbReference type="Pfam" id="PF00528">
    <property type="entry name" value="BPD_transp_1"/>
    <property type="match status" value="1"/>
</dbReference>
<dbReference type="InterPro" id="IPR045621">
    <property type="entry name" value="BPD_transp_1_N"/>
</dbReference>
<dbReference type="InterPro" id="IPR035906">
    <property type="entry name" value="MetI-like_sf"/>
</dbReference>
<keyword evidence="3" id="KW-1003">Cell membrane</keyword>
<reference evidence="10 11" key="1">
    <citation type="submission" date="2023-09" db="EMBL/GenBank/DDBJ databases">
        <authorList>
            <person name="Rey-Velasco X."/>
        </authorList>
    </citation>
    <scope>NUCLEOTIDE SEQUENCE [LARGE SCALE GENOMIC DNA]</scope>
    <source>
        <strain evidence="10 11">W409</strain>
    </source>
</reference>
<dbReference type="PANTHER" id="PTHR43163">
    <property type="entry name" value="DIPEPTIDE TRANSPORT SYSTEM PERMEASE PROTEIN DPPB-RELATED"/>
    <property type="match status" value="1"/>
</dbReference>
<keyword evidence="5 8" id="KW-1133">Transmembrane helix</keyword>
<feature type="transmembrane region" description="Helical" evidence="8">
    <location>
        <begin position="102"/>
        <end position="124"/>
    </location>
</feature>
<dbReference type="Gene3D" id="1.10.3720.10">
    <property type="entry name" value="MetI-like"/>
    <property type="match status" value="1"/>
</dbReference>
<dbReference type="SUPFAM" id="SSF161098">
    <property type="entry name" value="MetI-like"/>
    <property type="match status" value="1"/>
</dbReference>
<dbReference type="Pfam" id="PF19300">
    <property type="entry name" value="BPD_transp_1_N"/>
    <property type="match status" value="1"/>
</dbReference>
<evidence type="ECO:0000313" key="11">
    <source>
        <dbReference type="Proteomes" id="UP001249020"/>
    </source>
</evidence>
<gene>
    <name evidence="10" type="ORF">RM544_10075</name>
</gene>
<dbReference type="GO" id="GO:0005886">
    <property type="term" value="C:plasma membrane"/>
    <property type="evidence" value="ECO:0007669"/>
    <property type="project" value="UniProtKB-SubCell"/>
</dbReference>
<feature type="domain" description="ABC transmembrane type-1" evidence="9">
    <location>
        <begin position="96"/>
        <end position="324"/>
    </location>
</feature>
<dbReference type="Proteomes" id="UP001249020">
    <property type="component" value="Unassembled WGS sequence"/>
</dbReference>
<dbReference type="RefSeq" id="WP_311361658.1">
    <property type="nucleotide sequence ID" value="NZ_JAVRIE010000003.1"/>
</dbReference>
<evidence type="ECO:0000256" key="1">
    <source>
        <dbReference type="ARBA" id="ARBA00004651"/>
    </source>
</evidence>
<name>A0AAW8R0D8_9ALTE</name>
<protein>
    <submittedName>
        <fullName evidence="10">ABC transporter permease</fullName>
    </submittedName>
</protein>
<feature type="transmembrane region" description="Helical" evidence="8">
    <location>
        <begin position="201"/>
        <end position="224"/>
    </location>
</feature>
<dbReference type="PROSITE" id="PS50928">
    <property type="entry name" value="ABC_TM1"/>
    <property type="match status" value="1"/>
</dbReference>
<comment type="caution">
    <text evidence="10">The sequence shown here is derived from an EMBL/GenBank/DDBJ whole genome shotgun (WGS) entry which is preliminary data.</text>
</comment>
<feature type="transmembrane region" description="Helical" evidence="8">
    <location>
        <begin position="131"/>
        <end position="156"/>
    </location>
</feature>
<dbReference type="PANTHER" id="PTHR43163:SF6">
    <property type="entry name" value="DIPEPTIDE TRANSPORT SYSTEM PERMEASE PROTEIN DPPB-RELATED"/>
    <property type="match status" value="1"/>
</dbReference>
<feature type="transmembrane region" description="Helical" evidence="8">
    <location>
        <begin position="259"/>
        <end position="285"/>
    </location>
</feature>
<keyword evidence="2 8" id="KW-0813">Transport</keyword>
<dbReference type="EMBL" id="JAVRIE010000003">
    <property type="protein sequence ID" value="MDT0582888.1"/>
    <property type="molecule type" value="Genomic_DNA"/>
</dbReference>
<sequence length="343" mass="38422">MINLLLRYINLMVITIAVLVVISFALPYFFPGDTLTNLSGIVPESDAQRAALEAAYKLDGSIFAQFWHYLNTLVNGNWGVSFTSQTSLLKEVSIAFPATIELITYALLISVIFGIPLGFLGGLWHHKPFDFGVVTFSVVSYSFPVFWLALIFITIFSLQLGFLPLSGRVNLLYDVPHQTGFILLDILRADMPNKADAFYDAIQHIILPTLSIAFVTTAIFVRFTRRSIMDVMEKGYIDAAKSRGFTTKQIFFKHGLRNALLPILPLMAMQISTLITNAMVVETIFSWPGIGNWLIQAIYQRDYPAIRIGMLVVSMFVVSLTITIEFLSRAIDPARDKFERGAV</sequence>
<proteinExistence type="inferred from homology"/>
<keyword evidence="4 8" id="KW-0812">Transmembrane</keyword>
<dbReference type="InterPro" id="IPR000515">
    <property type="entry name" value="MetI-like"/>
</dbReference>
<dbReference type="AlphaFoldDB" id="A0AAW8R0D8"/>